<dbReference type="Proteomes" id="UP001221411">
    <property type="component" value="Unassembled WGS sequence"/>
</dbReference>
<comment type="cofactor">
    <cofactor evidence="1">
        <name>[4Fe-4S] cluster</name>
        <dbReference type="ChEBI" id="CHEBI:49883"/>
    </cofactor>
</comment>
<accession>A0ABT5ENB7</accession>
<dbReference type="SMART" id="SM00729">
    <property type="entry name" value="Elp3"/>
    <property type="match status" value="1"/>
</dbReference>
<dbReference type="SFLD" id="SFLDS00029">
    <property type="entry name" value="Radical_SAM"/>
    <property type="match status" value="1"/>
</dbReference>
<dbReference type="PANTHER" id="PTHR11228">
    <property type="entry name" value="RADICAL SAM DOMAIN PROTEIN"/>
    <property type="match status" value="1"/>
</dbReference>
<dbReference type="PROSITE" id="PS51918">
    <property type="entry name" value="RADICAL_SAM"/>
    <property type="match status" value="1"/>
</dbReference>
<keyword evidence="2" id="KW-0949">S-adenosyl-L-methionine</keyword>
<evidence type="ECO:0000259" key="6">
    <source>
        <dbReference type="PROSITE" id="PS51918"/>
    </source>
</evidence>
<dbReference type="EMBL" id="JAQNDO010000001">
    <property type="protein sequence ID" value="MDC0743333.1"/>
    <property type="molecule type" value="Genomic_DNA"/>
</dbReference>
<feature type="domain" description="Radical SAM core" evidence="6">
    <location>
        <begin position="16"/>
        <end position="236"/>
    </location>
</feature>
<name>A0ABT5ENB7_9BACT</name>
<dbReference type="Gene3D" id="3.20.20.70">
    <property type="entry name" value="Aldolase class I"/>
    <property type="match status" value="1"/>
</dbReference>
<dbReference type="PANTHER" id="PTHR11228:SF7">
    <property type="entry name" value="PQQA PEPTIDE CYCLASE"/>
    <property type="match status" value="1"/>
</dbReference>
<evidence type="ECO:0000256" key="2">
    <source>
        <dbReference type="ARBA" id="ARBA00022691"/>
    </source>
</evidence>
<protein>
    <submittedName>
        <fullName evidence="7">Radical SAM protein</fullName>
    </submittedName>
</protein>
<dbReference type="InterPro" id="IPR050377">
    <property type="entry name" value="Radical_SAM_PqqE_MftC-like"/>
</dbReference>
<dbReference type="RefSeq" id="WP_271918769.1">
    <property type="nucleotide sequence ID" value="NZ_JAQNDO010000001.1"/>
</dbReference>
<evidence type="ECO:0000313" key="7">
    <source>
        <dbReference type="EMBL" id="MDC0743333.1"/>
    </source>
</evidence>
<evidence type="ECO:0000256" key="3">
    <source>
        <dbReference type="ARBA" id="ARBA00022723"/>
    </source>
</evidence>
<dbReference type="SFLD" id="SFLDG01067">
    <property type="entry name" value="SPASM/twitch_domain_containing"/>
    <property type="match status" value="1"/>
</dbReference>
<organism evidence="7 8">
    <name type="scientific">Polyangium mundeleinium</name>
    <dbReference type="NCBI Taxonomy" id="2995306"/>
    <lineage>
        <taxon>Bacteria</taxon>
        <taxon>Pseudomonadati</taxon>
        <taxon>Myxococcota</taxon>
        <taxon>Polyangia</taxon>
        <taxon>Polyangiales</taxon>
        <taxon>Polyangiaceae</taxon>
        <taxon>Polyangium</taxon>
    </lineage>
</organism>
<proteinExistence type="predicted"/>
<evidence type="ECO:0000256" key="1">
    <source>
        <dbReference type="ARBA" id="ARBA00001966"/>
    </source>
</evidence>
<dbReference type="InterPro" id="IPR007197">
    <property type="entry name" value="rSAM"/>
</dbReference>
<sequence>MEPKTQRGFEAQGAAGDPEPRALVEIQLGHMCNNRCVFCVSGQETALGRARPLPLAPILEQIRAARAAGHAKITLLGGEPTLQPAFLDVVRESVALGFEEIVIFTNGVKTARAAFVDEILATGGNFTFRFSIQGATEEAHERTTRKDGSFARIVQSMRHVQARGQRLTVNMCVVQSNHESVDVFPDLLLPLGASQLHLDMVRPLDAGVRTQEEFAAMIPRYRSLVGPLGRMVRGFPEGFDVNIGNLPYCVAPELAPFIHHDGEKTMTIAVDGEKTLSKPWDKYLVKRRDKSKPAGCAACVFDGRCNGIFETYREMYGDEEFVPVTPERMSEADPGRKLFSVHARALVARAFAGFVPPAPFSRALLTELGERVVEVRLEGDESLVVTLRPRAEGDGIAATDWFSVGITGAPADRAAACAGILAIGERLSRHVTFVHPIGEDAALPLLRSVGARLQLLRRRAPFGALAWKDVRVLQEGRRAELGFEAPSGERAWVWLGETHGKPVGGYRVGEGEPSAEVIEGLRAVLGALAPAGAGPRAPSASRA</sequence>
<gene>
    <name evidence="7" type="ORF">POL67_18420</name>
</gene>
<keyword evidence="8" id="KW-1185">Reference proteome</keyword>
<dbReference type="Pfam" id="PF04055">
    <property type="entry name" value="Radical_SAM"/>
    <property type="match status" value="1"/>
</dbReference>
<reference evidence="7 8" key="1">
    <citation type="submission" date="2022-11" db="EMBL/GenBank/DDBJ databases">
        <title>Minimal conservation of predation-associated metabolite biosynthetic gene clusters underscores biosynthetic potential of Myxococcota including descriptions for ten novel species: Archangium lansinium sp. nov., Myxococcus landrumus sp. nov., Nannocystis bai.</title>
        <authorList>
            <person name="Ahearne A."/>
            <person name="Stevens C."/>
            <person name="Dowd S."/>
        </authorList>
    </citation>
    <scope>NUCLEOTIDE SEQUENCE [LARGE SCALE GENOMIC DNA]</scope>
    <source>
        <strain evidence="7 8">RJM3</strain>
    </source>
</reference>
<dbReference type="SUPFAM" id="SSF102114">
    <property type="entry name" value="Radical SAM enzymes"/>
    <property type="match status" value="1"/>
</dbReference>
<comment type="caution">
    <text evidence="7">The sequence shown here is derived from an EMBL/GenBank/DDBJ whole genome shotgun (WGS) entry which is preliminary data.</text>
</comment>
<dbReference type="InterPro" id="IPR058240">
    <property type="entry name" value="rSAM_sf"/>
</dbReference>
<keyword evidence="3" id="KW-0479">Metal-binding</keyword>
<dbReference type="InterPro" id="IPR006638">
    <property type="entry name" value="Elp3/MiaA/NifB-like_rSAM"/>
</dbReference>
<keyword evidence="4" id="KW-0408">Iron</keyword>
<dbReference type="CDD" id="cd01335">
    <property type="entry name" value="Radical_SAM"/>
    <property type="match status" value="1"/>
</dbReference>
<keyword evidence="5" id="KW-0411">Iron-sulfur</keyword>
<evidence type="ECO:0000256" key="5">
    <source>
        <dbReference type="ARBA" id="ARBA00023014"/>
    </source>
</evidence>
<dbReference type="InterPro" id="IPR013785">
    <property type="entry name" value="Aldolase_TIM"/>
</dbReference>
<evidence type="ECO:0000256" key="4">
    <source>
        <dbReference type="ARBA" id="ARBA00023004"/>
    </source>
</evidence>
<evidence type="ECO:0000313" key="8">
    <source>
        <dbReference type="Proteomes" id="UP001221411"/>
    </source>
</evidence>